<dbReference type="Gene3D" id="1.20.1640.10">
    <property type="entry name" value="Multidrug efflux transporter AcrB transmembrane domain"/>
    <property type="match status" value="2"/>
</dbReference>
<keyword evidence="6 7" id="KW-0472">Membrane</keyword>
<protein>
    <submittedName>
        <fullName evidence="9">MMPL family transporter</fullName>
    </submittedName>
</protein>
<name>A0ABP9SCT8_9ACTN</name>
<comment type="subcellular location">
    <subcellularLocation>
        <location evidence="1">Cell membrane</location>
        <topology evidence="1">Multi-pass membrane protein</topology>
    </subcellularLocation>
</comment>
<comment type="caution">
    <text evidence="9">The sequence shown here is derived from an EMBL/GenBank/DDBJ whole genome shotgun (WGS) entry which is preliminary data.</text>
</comment>
<reference evidence="10" key="1">
    <citation type="journal article" date="2019" name="Int. J. Syst. Evol. Microbiol.">
        <title>The Global Catalogue of Microorganisms (GCM) 10K type strain sequencing project: providing services to taxonomists for standard genome sequencing and annotation.</title>
        <authorList>
            <consortium name="The Broad Institute Genomics Platform"/>
            <consortium name="The Broad Institute Genome Sequencing Center for Infectious Disease"/>
            <person name="Wu L."/>
            <person name="Ma J."/>
        </authorList>
    </citation>
    <scope>NUCLEOTIDE SEQUENCE [LARGE SCALE GENOMIC DNA]</scope>
    <source>
        <strain evidence="10">JCM 18304</strain>
    </source>
</reference>
<feature type="transmembrane region" description="Helical" evidence="7">
    <location>
        <begin position="528"/>
        <end position="545"/>
    </location>
</feature>
<sequence>MAQGLVARVGSWCFRRKWSVLGIWLAAVVVGGLAAGPVFNGLTGDDGPKSLESVRAGAVLTAGSDDGGTITAVVDRVDPRSGAVRDDVRAIATDLATVPGVTKVVTPYSAGLPASQTAALTARDGHGLLIQVGLAKLSDDRLGTTVDTLSSRLHALSATLATDGQPGAAVSVGGGPLINDQANEQSQDDLSKAEELSLPITLVILVFVFGGLIAAAAPVLAALVSVFTAMAVLLIFAQFTNLDSDAVTVVTLLGLGLSIDYGLLLIARYREELAAGHAPQVAVGRAWATAGRTILFSALTVAASLTGLLLFGVTALSALGAAGISIALVAMLVALTFTAAVLGIAGKRIRPSKRAARRLARYGDAAEVGFFARLARVVQRRPLVTTLAAGAALIAAGIPLLSTTVHLNDLSGLPRTLESVRVVDMLSDRFGQPPAPAVTVVARTDAATLNAWAKRWNGTPGVNRVEPAQQVGPNLSTVDIDATGDPEGPTALGVVDRVRADRPAGVQSWVTGDAAVLKDMTGVLLHRLPLAIGVTLLAMVLLLFAMTGSLVVPVKAMVMNAVSLGATFGVMNAVFEHGFLSGALHTLTVGGFDPFVIVTVFAFAFGLSMDYEVFLLGRIKEYVDGGLPTDVAVRRGLQHSGRIITSAALLMVVVFSCFVTGRIGTVQQIGLGLAVAVAIDATIVRCVMVPATMTLLGRWNWWAPRWLARVHGRIGLREAAGEPPSAPLPDRSPEPALR</sequence>
<keyword evidence="10" id="KW-1185">Reference proteome</keyword>
<evidence type="ECO:0000313" key="9">
    <source>
        <dbReference type="EMBL" id="GAA5193205.1"/>
    </source>
</evidence>
<dbReference type="InterPro" id="IPR050545">
    <property type="entry name" value="Mycobact_MmpL"/>
</dbReference>
<feature type="transmembrane region" description="Helical" evidence="7">
    <location>
        <begin position="322"/>
        <end position="345"/>
    </location>
</feature>
<feature type="transmembrane region" description="Helical" evidence="7">
    <location>
        <begin position="643"/>
        <end position="663"/>
    </location>
</feature>
<feature type="transmembrane region" description="Helical" evidence="7">
    <location>
        <begin position="246"/>
        <end position="267"/>
    </location>
</feature>
<accession>A0ABP9SCT8</accession>
<gene>
    <name evidence="9" type="ORF">GCM10023322_54690</name>
</gene>
<dbReference type="EMBL" id="BAABJQ010000018">
    <property type="protein sequence ID" value="GAA5193205.1"/>
    <property type="molecule type" value="Genomic_DNA"/>
</dbReference>
<proteinExistence type="inferred from homology"/>
<dbReference type="PANTHER" id="PTHR33406">
    <property type="entry name" value="MEMBRANE PROTEIN MJ1562-RELATED"/>
    <property type="match status" value="1"/>
</dbReference>
<dbReference type="Proteomes" id="UP001501570">
    <property type="component" value="Unassembled WGS sequence"/>
</dbReference>
<dbReference type="SUPFAM" id="SSF82866">
    <property type="entry name" value="Multidrug efflux transporter AcrB transmembrane domain"/>
    <property type="match status" value="2"/>
</dbReference>
<evidence type="ECO:0000256" key="7">
    <source>
        <dbReference type="SAM" id="Phobius"/>
    </source>
</evidence>
<feature type="domain" description="SSD" evidence="8">
    <location>
        <begin position="215"/>
        <end position="344"/>
    </location>
</feature>
<feature type="transmembrane region" description="Helical" evidence="7">
    <location>
        <begin position="294"/>
        <end position="316"/>
    </location>
</feature>
<organism evidence="9 10">
    <name type="scientific">Rugosimonospora acidiphila</name>
    <dbReference type="NCBI Taxonomy" id="556531"/>
    <lineage>
        <taxon>Bacteria</taxon>
        <taxon>Bacillati</taxon>
        <taxon>Actinomycetota</taxon>
        <taxon>Actinomycetes</taxon>
        <taxon>Micromonosporales</taxon>
        <taxon>Micromonosporaceae</taxon>
        <taxon>Rugosimonospora</taxon>
    </lineage>
</organism>
<dbReference type="PROSITE" id="PS50156">
    <property type="entry name" value="SSD"/>
    <property type="match status" value="1"/>
</dbReference>
<comment type="similarity">
    <text evidence="2">Belongs to the resistance-nodulation-cell division (RND) (TC 2.A.6) family. MmpL subfamily.</text>
</comment>
<evidence type="ECO:0000256" key="3">
    <source>
        <dbReference type="ARBA" id="ARBA00022475"/>
    </source>
</evidence>
<keyword evidence="4 7" id="KW-0812">Transmembrane</keyword>
<dbReference type="RefSeq" id="WP_345634303.1">
    <property type="nucleotide sequence ID" value="NZ_BAABJQ010000018.1"/>
</dbReference>
<keyword evidence="5 7" id="KW-1133">Transmembrane helix</keyword>
<evidence type="ECO:0000259" key="8">
    <source>
        <dbReference type="PROSITE" id="PS50156"/>
    </source>
</evidence>
<evidence type="ECO:0000256" key="1">
    <source>
        <dbReference type="ARBA" id="ARBA00004651"/>
    </source>
</evidence>
<feature type="transmembrane region" description="Helical" evidence="7">
    <location>
        <begin position="21"/>
        <end position="39"/>
    </location>
</feature>
<evidence type="ECO:0000256" key="5">
    <source>
        <dbReference type="ARBA" id="ARBA00022989"/>
    </source>
</evidence>
<evidence type="ECO:0000256" key="4">
    <source>
        <dbReference type="ARBA" id="ARBA00022692"/>
    </source>
</evidence>
<keyword evidence="3" id="KW-1003">Cell membrane</keyword>
<evidence type="ECO:0000313" key="10">
    <source>
        <dbReference type="Proteomes" id="UP001501570"/>
    </source>
</evidence>
<evidence type="ECO:0000256" key="2">
    <source>
        <dbReference type="ARBA" id="ARBA00010157"/>
    </source>
</evidence>
<dbReference type="PANTHER" id="PTHR33406:SF11">
    <property type="entry name" value="MEMBRANE PROTEIN SCO6666-RELATED"/>
    <property type="match status" value="1"/>
</dbReference>
<feature type="transmembrane region" description="Helical" evidence="7">
    <location>
        <begin position="220"/>
        <end position="240"/>
    </location>
</feature>
<feature type="transmembrane region" description="Helical" evidence="7">
    <location>
        <begin position="595"/>
        <end position="616"/>
    </location>
</feature>
<feature type="transmembrane region" description="Helical" evidence="7">
    <location>
        <begin position="557"/>
        <end position="575"/>
    </location>
</feature>
<dbReference type="Pfam" id="PF03176">
    <property type="entry name" value="MMPL"/>
    <property type="match status" value="2"/>
</dbReference>
<dbReference type="InterPro" id="IPR004869">
    <property type="entry name" value="MMPL_dom"/>
</dbReference>
<dbReference type="InterPro" id="IPR000731">
    <property type="entry name" value="SSD"/>
</dbReference>
<evidence type="ECO:0000256" key="6">
    <source>
        <dbReference type="ARBA" id="ARBA00023136"/>
    </source>
</evidence>
<feature type="transmembrane region" description="Helical" evidence="7">
    <location>
        <begin position="383"/>
        <end position="401"/>
    </location>
</feature>